<dbReference type="KEGG" id="mbry:B1812_07985"/>
<organism evidence="1 2">
    <name type="scientific">Methylocystis bryophila</name>
    <dbReference type="NCBI Taxonomy" id="655015"/>
    <lineage>
        <taxon>Bacteria</taxon>
        <taxon>Pseudomonadati</taxon>
        <taxon>Pseudomonadota</taxon>
        <taxon>Alphaproteobacteria</taxon>
        <taxon>Hyphomicrobiales</taxon>
        <taxon>Methylocystaceae</taxon>
        <taxon>Methylocystis</taxon>
    </lineage>
</organism>
<dbReference type="EMBL" id="CP019948">
    <property type="protein sequence ID" value="ARN81023.1"/>
    <property type="molecule type" value="Genomic_DNA"/>
</dbReference>
<evidence type="ECO:0000313" key="2">
    <source>
        <dbReference type="Proteomes" id="UP000193978"/>
    </source>
</evidence>
<accession>A0A1W6MTS7</accession>
<dbReference type="RefSeq" id="WP_085771112.1">
    <property type="nucleotide sequence ID" value="NZ_AP027149.1"/>
</dbReference>
<protein>
    <submittedName>
        <fullName evidence="1">Uncharacterized protein</fullName>
    </submittedName>
</protein>
<dbReference type="STRING" id="655015.B1812_07985"/>
<evidence type="ECO:0000313" key="1">
    <source>
        <dbReference type="EMBL" id="ARN81023.1"/>
    </source>
</evidence>
<dbReference type="AlphaFoldDB" id="A0A1W6MTS7"/>
<dbReference type="OrthoDB" id="9812367at2"/>
<gene>
    <name evidence="1" type="ORF">B1812_07985</name>
</gene>
<sequence length="76" mass="7958">MTDNLVAIHVRFANDGSVAEISQRPAPLTPQEWFNALSEAVGPDVYRALAGGRGHFRLAQAEIDALVAKVSGAAAA</sequence>
<keyword evidence="2" id="KW-1185">Reference proteome</keyword>
<name>A0A1W6MTS7_9HYPH</name>
<dbReference type="Proteomes" id="UP000193978">
    <property type="component" value="Chromosome"/>
</dbReference>
<reference evidence="1 2" key="1">
    <citation type="submission" date="2017-02" db="EMBL/GenBank/DDBJ databases">
        <authorList>
            <person name="Peterson S.W."/>
        </authorList>
    </citation>
    <scope>NUCLEOTIDE SEQUENCE [LARGE SCALE GENOMIC DNA]</scope>
    <source>
        <strain evidence="1 2">S285</strain>
    </source>
</reference>
<proteinExistence type="predicted"/>